<keyword evidence="3" id="KW-1185">Reference proteome</keyword>
<sequence>MIEITVIIFILISLALLVLIYKQINRTKNRGKTEVRTKQDIIDGYEKLILDVIENNKDDKKLMIEKKTQILKVVSKDLHNNIYFDDDEAKYIISKLAEL</sequence>
<dbReference type="STRING" id="572480.Arnit_1330"/>
<dbReference type="AlphaFoldDB" id="D5V4T3"/>
<feature type="transmembrane region" description="Helical" evidence="1">
    <location>
        <begin position="6"/>
        <end position="24"/>
    </location>
</feature>
<proteinExistence type="predicted"/>
<keyword evidence="1" id="KW-0812">Transmembrane</keyword>
<dbReference type="EMBL" id="CP001999">
    <property type="protein sequence ID" value="ADG92988.1"/>
    <property type="molecule type" value="Genomic_DNA"/>
</dbReference>
<dbReference type="OrthoDB" id="5366062at2"/>
<accession>D5V4T3</accession>
<organism evidence="2 3">
    <name type="scientific">Arcobacter nitrofigilis (strain ATCC 33309 / DSM 7299 / CCUG 15893 / LMG 7604 / NCTC 12251 / CI)</name>
    <name type="common">Campylobacter nitrofigilis</name>
    <dbReference type="NCBI Taxonomy" id="572480"/>
    <lineage>
        <taxon>Bacteria</taxon>
        <taxon>Pseudomonadati</taxon>
        <taxon>Campylobacterota</taxon>
        <taxon>Epsilonproteobacteria</taxon>
        <taxon>Campylobacterales</taxon>
        <taxon>Arcobacteraceae</taxon>
        <taxon>Arcobacter</taxon>
    </lineage>
</organism>
<evidence type="ECO:0000313" key="2">
    <source>
        <dbReference type="EMBL" id="ADG92988.1"/>
    </source>
</evidence>
<dbReference type="KEGG" id="ant:Arnit_1330"/>
<dbReference type="Proteomes" id="UP000000939">
    <property type="component" value="Chromosome"/>
</dbReference>
<protein>
    <submittedName>
        <fullName evidence="2">Uncharacterized protein</fullName>
    </submittedName>
</protein>
<gene>
    <name evidence="2" type="ordered locus">Arnit_1330</name>
</gene>
<evidence type="ECO:0000313" key="3">
    <source>
        <dbReference type="Proteomes" id="UP000000939"/>
    </source>
</evidence>
<keyword evidence="1" id="KW-1133">Transmembrane helix</keyword>
<keyword evidence="1" id="KW-0472">Membrane</keyword>
<name>D5V4T3_ARCNC</name>
<reference evidence="2 3" key="1">
    <citation type="journal article" date="2010" name="Stand. Genomic Sci.">
        <title>Complete genome sequence of Arcobacter nitrofigilis type strain (CI).</title>
        <authorList>
            <person name="Pati A."/>
            <person name="Gronow S."/>
            <person name="Lapidus A."/>
            <person name="Copeland A."/>
            <person name="Glavina Del Rio T."/>
            <person name="Nolan M."/>
            <person name="Lucas S."/>
            <person name="Tice H."/>
            <person name="Cheng J.F."/>
            <person name="Han C."/>
            <person name="Chertkov O."/>
            <person name="Bruce D."/>
            <person name="Tapia R."/>
            <person name="Goodwin L."/>
            <person name="Pitluck S."/>
            <person name="Liolios K."/>
            <person name="Ivanova N."/>
            <person name="Mavromatis K."/>
            <person name="Chen A."/>
            <person name="Palaniappan K."/>
            <person name="Land M."/>
            <person name="Hauser L."/>
            <person name="Chang Y.J."/>
            <person name="Jeffries C.D."/>
            <person name="Detter J.C."/>
            <person name="Rohde M."/>
            <person name="Goker M."/>
            <person name="Bristow J."/>
            <person name="Eisen J.A."/>
            <person name="Markowitz V."/>
            <person name="Hugenholtz P."/>
            <person name="Klenk H.P."/>
            <person name="Kyrpides N.C."/>
        </authorList>
    </citation>
    <scope>NUCLEOTIDE SEQUENCE [LARGE SCALE GENOMIC DNA]</scope>
    <source>
        <strain evidence="3">ATCC 33309 / DSM 7299 / CCUG 15893 / LMG 7604 / NCTC 12251 / CI</strain>
    </source>
</reference>
<dbReference type="RefSeq" id="WP_013135133.1">
    <property type="nucleotide sequence ID" value="NC_014166.1"/>
</dbReference>
<dbReference type="HOGENOM" id="CLU_2314310_0_0_7"/>
<evidence type="ECO:0000256" key="1">
    <source>
        <dbReference type="SAM" id="Phobius"/>
    </source>
</evidence>